<feature type="region of interest" description="Disordered" evidence="8">
    <location>
        <begin position="1"/>
        <end position="20"/>
    </location>
</feature>
<dbReference type="PANTHER" id="PTHR10742:SF405">
    <property type="entry name" value="PEROXISOMAL N(1)-ACETYL-SPERMINE_SPERMIDINE OXIDASE"/>
    <property type="match status" value="1"/>
</dbReference>
<dbReference type="Pfam" id="PF01593">
    <property type="entry name" value="Amino_oxidase"/>
    <property type="match status" value="2"/>
</dbReference>
<evidence type="ECO:0000256" key="5">
    <source>
        <dbReference type="ARBA" id="ARBA00022630"/>
    </source>
</evidence>
<dbReference type="SUPFAM" id="SSF51905">
    <property type="entry name" value="FAD/NAD(P)-binding domain"/>
    <property type="match status" value="1"/>
</dbReference>
<dbReference type="InterPro" id="IPR036188">
    <property type="entry name" value="FAD/NAD-bd_sf"/>
</dbReference>
<evidence type="ECO:0000256" key="7">
    <source>
        <dbReference type="ARBA" id="ARBA00023002"/>
    </source>
</evidence>
<evidence type="ECO:0000259" key="9">
    <source>
        <dbReference type="Pfam" id="PF01593"/>
    </source>
</evidence>
<dbReference type="InterPro" id="IPR002937">
    <property type="entry name" value="Amino_oxidase"/>
</dbReference>
<evidence type="ECO:0000256" key="4">
    <source>
        <dbReference type="ARBA" id="ARBA00022490"/>
    </source>
</evidence>
<evidence type="ECO:0000256" key="6">
    <source>
        <dbReference type="ARBA" id="ARBA00022827"/>
    </source>
</evidence>
<evidence type="ECO:0000313" key="11">
    <source>
        <dbReference type="WBParaSite" id="PSAMB.scaffold2711size21688.g18995.t1"/>
    </source>
</evidence>
<evidence type="ECO:0000313" key="10">
    <source>
        <dbReference type="Proteomes" id="UP000887566"/>
    </source>
</evidence>
<feature type="domain" description="Amine oxidase" evidence="9">
    <location>
        <begin position="428"/>
        <end position="594"/>
    </location>
</feature>
<evidence type="ECO:0000256" key="8">
    <source>
        <dbReference type="SAM" id="MobiDB-lite"/>
    </source>
</evidence>
<dbReference type="Gene3D" id="3.90.660.10">
    <property type="match status" value="1"/>
</dbReference>
<protein>
    <submittedName>
        <fullName evidence="11">Amine oxidase domain-containing protein</fullName>
    </submittedName>
</protein>
<organism evidence="10 11">
    <name type="scientific">Plectus sambesii</name>
    <dbReference type="NCBI Taxonomy" id="2011161"/>
    <lineage>
        <taxon>Eukaryota</taxon>
        <taxon>Metazoa</taxon>
        <taxon>Ecdysozoa</taxon>
        <taxon>Nematoda</taxon>
        <taxon>Chromadorea</taxon>
        <taxon>Plectida</taxon>
        <taxon>Plectina</taxon>
        <taxon>Plectoidea</taxon>
        <taxon>Plectidae</taxon>
        <taxon>Plectus</taxon>
    </lineage>
</organism>
<dbReference type="GO" id="GO:0005737">
    <property type="term" value="C:cytoplasm"/>
    <property type="evidence" value="ECO:0007669"/>
    <property type="project" value="UniProtKB-SubCell"/>
</dbReference>
<comment type="similarity">
    <text evidence="3">Belongs to the flavin monoamine oxidase family.</text>
</comment>
<comment type="subcellular location">
    <subcellularLocation>
        <location evidence="2">Cytoplasm</location>
    </subcellularLocation>
</comment>
<keyword evidence="4" id="KW-0963">Cytoplasm</keyword>
<accession>A0A914VZF0</accession>
<keyword evidence="7" id="KW-0560">Oxidoreductase</keyword>
<evidence type="ECO:0000256" key="3">
    <source>
        <dbReference type="ARBA" id="ARBA00005995"/>
    </source>
</evidence>
<dbReference type="GO" id="GO:0046592">
    <property type="term" value="F:polyamine oxidase activity"/>
    <property type="evidence" value="ECO:0007669"/>
    <property type="project" value="TreeGrafter"/>
</dbReference>
<comment type="cofactor">
    <cofactor evidence="1">
        <name>FAD</name>
        <dbReference type="ChEBI" id="CHEBI:57692"/>
    </cofactor>
</comment>
<reference evidence="11" key="1">
    <citation type="submission" date="2022-11" db="UniProtKB">
        <authorList>
            <consortium name="WormBaseParasite"/>
        </authorList>
    </citation>
    <scope>IDENTIFICATION</scope>
</reference>
<dbReference type="PANTHER" id="PTHR10742">
    <property type="entry name" value="FLAVIN MONOAMINE OXIDASE"/>
    <property type="match status" value="1"/>
</dbReference>
<keyword evidence="5" id="KW-0285">Flavoprotein</keyword>
<evidence type="ECO:0000256" key="2">
    <source>
        <dbReference type="ARBA" id="ARBA00004496"/>
    </source>
</evidence>
<proteinExistence type="inferred from homology"/>
<dbReference type="WBParaSite" id="PSAMB.scaffold2711size21688.g18995.t1">
    <property type="protein sequence ID" value="PSAMB.scaffold2711size21688.g18995.t1"/>
    <property type="gene ID" value="PSAMB.scaffold2711size21688.g18995"/>
</dbReference>
<dbReference type="Proteomes" id="UP000887566">
    <property type="component" value="Unplaced"/>
</dbReference>
<keyword evidence="6" id="KW-0274">FAD</keyword>
<sequence>MRRLAIARAGEQNDVGGGPIAGTAERMTHKTGAPARFTVLSPPLSKSLSPLSEPGALFSRAPAHHRSHTERIYFMRPAHFALLLLLITENAKAPDPSRSSHLPAHASIAIVGAGPSGLSAATRLLELGYHDVTIFEASQRVGGRVHPVPFEDGYLQLGAEFINGHKNPIYDMAESLGLLERVQEDYDMIDTAHFETGDCPLDETHIERFYGFADPLKEKYRVLASPMGGNRTDSVRSLFEADYPKFIEEQQLAPKRHIYDALASLHESYFEGEWAANWDDLSIRNFYQWDNLDEGPQTREHVMNRHGYKAILKHITSKIPRPLIRYNSRVTLVDYSDKGVTLTLQSGEKTRKFDAVIVTVPLGHLKRFSKTMFKPKLPSYKQEAIDKLGFGALGKIWLVYDQPFWNDQIHSFITLPVDGCSKNPLHTGKIWLVYDQPFWNDQIHSFITLPVDGCSKNPLPTDSLYKTFESLNWNKNVLLGWLSGEGPYTVDAMNDQEVKTSVTSLFRRMFQNSSIPEPKDVKRAKWTKNPLFGGAYSYITVEAANAGIDYSHMAEPIFVDGKPTVLFAGEATHNRIFQCVIGAWLSGRREANRIHGSYDHNDN</sequence>
<dbReference type="Gene3D" id="3.50.50.60">
    <property type="entry name" value="FAD/NAD(P)-binding domain"/>
    <property type="match status" value="1"/>
</dbReference>
<keyword evidence="10" id="KW-1185">Reference proteome</keyword>
<feature type="domain" description="Amine oxidase" evidence="9">
    <location>
        <begin position="116"/>
        <end position="409"/>
    </location>
</feature>
<name>A0A914VZF0_9BILA</name>
<evidence type="ECO:0000256" key="1">
    <source>
        <dbReference type="ARBA" id="ARBA00001974"/>
    </source>
</evidence>
<dbReference type="AlphaFoldDB" id="A0A914VZF0"/>
<dbReference type="SUPFAM" id="SSF54373">
    <property type="entry name" value="FAD-linked reductases, C-terminal domain"/>
    <property type="match status" value="1"/>
</dbReference>
<dbReference type="PRINTS" id="PR00419">
    <property type="entry name" value="ADXRDTASE"/>
</dbReference>
<dbReference type="InterPro" id="IPR050281">
    <property type="entry name" value="Flavin_monoamine_oxidase"/>
</dbReference>